<accession>A0A2J6QNG3</accession>
<dbReference type="AlphaFoldDB" id="A0A2J6QNG3"/>
<evidence type="ECO:0000313" key="2">
    <source>
        <dbReference type="Proteomes" id="UP000235672"/>
    </source>
</evidence>
<name>A0A2J6QNG3_9HELO</name>
<reference evidence="1 2" key="1">
    <citation type="submission" date="2016-05" db="EMBL/GenBank/DDBJ databases">
        <title>A degradative enzymes factory behind the ericoid mycorrhizal symbiosis.</title>
        <authorList>
            <consortium name="DOE Joint Genome Institute"/>
            <person name="Martino E."/>
            <person name="Morin E."/>
            <person name="Grelet G."/>
            <person name="Kuo A."/>
            <person name="Kohler A."/>
            <person name="Daghino S."/>
            <person name="Barry K."/>
            <person name="Choi C."/>
            <person name="Cichocki N."/>
            <person name="Clum A."/>
            <person name="Copeland A."/>
            <person name="Hainaut M."/>
            <person name="Haridas S."/>
            <person name="Labutti K."/>
            <person name="Lindquist E."/>
            <person name="Lipzen A."/>
            <person name="Khouja H.-R."/>
            <person name="Murat C."/>
            <person name="Ohm R."/>
            <person name="Olson A."/>
            <person name="Spatafora J."/>
            <person name="Veneault-Fourrey C."/>
            <person name="Henrissat B."/>
            <person name="Grigoriev I."/>
            <person name="Martin F."/>
            <person name="Perotto S."/>
        </authorList>
    </citation>
    <scope>NUCLEOTIDE SEQUENCE [LARGE SCALE GENOMIC DNA]</scope>
    <source>
        <strain evidence="1 2">UAMH 7357</strain>
    </source>
</reference>
<dbReference type="EMBL" id="KZ613465">
    <property type="protein sequence ID" value="PMD27784.1"/>
    <property type="molecule type" value="Genomic_DNA"/>
</dbReference>
<sequence length="121" mass="13747">MESVVMVVTKRKTVFSLNPTDLVLGTSTALFLLCSLNWAVDCSGRDVVHPLSRLSLLFVALIIGTCLESEVVPCNNLRFGHFNRIETRIEFTHSHLCDYIQLDPFDFPRRDVLLLLSLRPE</sequence>
<keyword evidence="2" id="KW-1185">Reference proteome</keyword>
<dbReference type="Proteomes" id="UP000235672">
    <property type="component" value="Unassembled WGS sequence"/>
</dbReference>
<organism evidence="1 2">
    <name type="scientific">Hyaloscypha hepaticicola</name>
    <dbReference type="NCBI Taxonomy" id="2082293"/>
    <lineage>
        <taxon>Eukaryota</taxon>
        <taxon>Fungi</taxon>
        <taxon>Dikarya</taxon>
        <taxon>Ascomycota</taxon>
        <taxon>Pezizomycotina</taxon>
        <taxon>Leotiomycetes</taxon>
        <taxon>Helotiales</taxon>
        <taxon>Hyaloscyphaceae</taxon>
        <taxon>Hyaloscypha</taxon>
    </lineage>
</organism>
<proteinExistence type="predicted"/>
<gene>
    <name evidence="1" type="ORF">NA56DRAFT_147391</name>
</gene>
<protein>
    <submittedName>
        <fullName evidence="1">Uncharacterized protein</fullName>
    </submittedName>
</protein>
<evidence type="ECO:0000313" key="1">
    <source>
        <dbReference type="EMBL" id="PMD27784.1"/>
    </source>
</evidence>